<evidence type="ECO:0000259" key="4">
    <source>
        <dbReference type="PROSITE" id="PS51462"/>
    </source>
</evidence>
<dbReference type="PROSITE" id="PS00893">
    <property type="entry name" value="NUDIX_BOX"/>
    <property type="match status" value="1"/>
</dbReference>
<keyword evidence="2 3" id="KW-0378">Hydrolase</keyword>
<evidence type="ECO:0000256" key="1">
    <source>
        <dbReference type="ARBA" id="ARBA00001946"/>
    </source>
</evidence>
<gene>
    <name evidence="5" type="ORF">QO011_003613</name>
</gene>
<name>A0ABU0JBE4_9HYPH</name>
<dbReference type="RefSeq" id="WP_307274682.1">
    <property type="nucleotide sequence ID" value="NZ_JAUSVX010000006.1"/>
</dbReference>
<evidence type="ECO:0000313" key="6">
    <source>
        <dbReference type="Proteomes" id="UP001242480"/>
    </source>
</evidence>
<protein>
    <submittedName>
        <fullName evidence="5">ADP-ribose pyrophosphatase YjhB (NUDIX family)</fullName>
    </submittedName>
</protein>
<sequence>MSSRAYPDRPLLAASAAVFRDGRVLLAARGRDPGRGVFTLPGGLVEPGETLAQAAQREVLEETGLSVEIVGFAGHREVIERDADGRVARHFVVCAFAARWQEGEPVPSEEAPAFRWADPATLDHLPVTEGLQPIIAEARALIGQAETA</sequence>
<dbReference type="InterPro" id="IPR015797">
    <property type="entry name" value="NUDIX_hydrolase-like_dom_sf"/>
</dbReference>
<dbReference type="PANTHER" id="PTHR43736:SF1">
    <property type="entry name" value="DIHYDRONEOPTERIN TRIPHOSPHATE DIPHOSPHATASE"/>
    <property type="match status" value="1"/>
</dbReference>
<dbReference type="EMBL" id="JAUSVX010000006">
    <property type="protein sequence ID" value="MDQ0470594.1"/>
    <property type="molecule type" value="Genomic_DNA"/>
</dbReference>
<comment type="similarity">
    <text evidence="3">Belongs to the Nudix hydrolase family.</text>
</comment>
<evidence type="ECO:0000256" key="2">
    <source>
        <dbReference type="ARBA" id="ARBA00022801"/>
    </source>
</evidence>
<dbReference type="InterPro" id="IPR020084">
    <property type="entry name" value="NUDIX_hydrolase_CS"/>
</dbReference>
<feature type="domain" description="Nudix hydrolase" evidence="4">
    <location>
        <begin position="9"/>
        <end position="139"/>
    </location>
</feature>
<dbReference type="SUPFAM" id="SSF55811">
    <property type="entry name" value="Nudix"/>
    <property type="match status" value="1"/>
</dbReference>
<dbReference type="Proteomes" id="UP001242480">
    <property type="component" value="Unassembled WGS sequence"/>
</dbReference>
<dbReference type="Pfam" id="PF00293">
    <property type="entry name" value="NUDIX"/>
    <property type="match status" value="1"/>
</dbReference>
<dbReference type="PANTHER" id="PTHR43736">
    <property type="entry name" value="ADP-RIBOSE PYROPHOSPHATASE"/>
    <property type="match status" value="1"/>
</dbReference>
<dbReference type="Gene3D" id="3.90.79.10">
    <property type="entry name" value="Nucleoside Triphosphate Pyrophosphohydrolase"/>
    <property type="match status" value="1"/>
</dbReference>
<dbReference type="InterPro" id="IPR000086">
    <property type="entry name" value="NUDIX_hydrolase_dom"/>
</dbReference>
<evidence type="ECO:0000256" key="3">
    <source>
        <dbReference type="RuleBase" id="RU003476"/>
    </source>
</evidence>
<organism evidence="5 6">
    <name type="scientific">Labrys wisconsinensis</name>
    <dbReference type="NCBI Taxonomy" id="425677"/>
    <lineage>
        <taxon>Bacteria</taxon>
        <taxon>Pseudomonadati</taxon>
        <taxon>Pseudomonadota</taxon>
        <taxon>Alphaproteobacteria</taxon>
        <taxon>Hyphomicrobiales</taxon>
        <taxon>Xanthobacteraceae</taxon>
        <taxon>Labrys</taxon>
    </lineage>
</organism>
<dbReference type="PROSITE" id="PS51462">
    <property type="entry name" value="NUDIX"/>
    <property type="match status" value="1"/>
</dbReference>
<dbReference type="InterPro" id="IPR020476">
    <property type="entry name" value="Nudix_hydrolase"/>
</dbReference>
<dbReference type="PRINTS" id="PR00502">
    <property type="entry name" value="NUDIXFAMILY"/>
</dbReference>
<keyword evidence="6" id="KW-1185">Reference proteome</keyword>
<proteinExistence type="inferred from homology"/>
<reference evidence="5 6" key="1">
    <citation type="submission" date="2023-07" db="EMBL/GenBank/DDBJ databases">
        <title>Genomic Encyclopedia of Type Strains, Phase IV (KMG-IV): sequencing the most valuable type-strain genomes for metagenomic binning, comparative biology and taxonomic classification.</title>
        <authorList>
            <person name="Goeker M."/>
        </authorList>
    </citation>
    <scope>NUCLEOTIDE SEQUENCE [LARGE SCALE GENOMIC DNA]</scope>
    <source>
        <strain evidence="5 6">DSM 19619</strain>
    </source>
</reference>
<evidence type="ECO:0000313" key="5">
    <source>
        <dbReference type="EMBL" id="MDQ0470594.1"/>
    </source>
</evidence>
<dbReference type="CDD" id="cd04673">
    <property type="entry name" value="NUDIX_ADPRase"/>
    <property type="match status" value="1"/>
</dbReference>
<comment type="caution">
    <text evidence="5">The sequence shown here is derived from an EMBL/GenBank/DDBJ whole genome shotgun (WGS) entry which is preliminary data.</text>
</comment>
<accession>A0ABU0JBE4</accession>
<comment type="cofactor">
    <cofactor evidence="1">
        <name>Mg(2+)</name>
        <dbReference type="ChEBI" id="CHEBI:18420"/>
    </cofactor>
</comment>